<keyword evidence="10" id="KW-1185">Reference proteome</keyword>
<sequence>MSDHSTTLTLANIVYIAMEIVIGLCAIVGNVLVVWVVKLNPSLQTTTFYFIVSLALADIAVGVLVMPLAVAISLGIRVHFYSCLLMTCLLLVFTHASIMFLLAIAVDRYLRVKLTVRSRIAETLGCLWPVEAHFRPAMGLFVLLSLTVLSEAMVMDKKLKECSVLDTVSAVCSYAAHYKDHLKYWCRGYYRDYCSIIAFTPNSTGRVALRDTGEQLIVTVSCLTKEDAGWYWCGIQRDFARDDMDFTELVVTDSRGAHTSDFWSMKDAPRNANRSCRASKLVYKADHYWMSILITCVLITGVGIVSLTTHLFRRRRSQRSRINYSLKPPSCVQTPKKLAPTGQM</sequence>
<evidence type="ECO:0000259" key="8">
    <source>
        <dbReference type="PROSITE" id="PS50262"/>
    </source>
</evidence>
<organism evidence="9 10">
    <name type="scientific">Pipistrellus nathusii</name>
    <name type="common">Nathusius' pipistrelle</name>
    <dbReference type="NCBI Taxonomy" id="59473"/>
    <lineage>
        <taxon>Eukaryota</taxon>
        <taxon>Metazoa</taxon>
        <taxon>Chordata</taxon>
        <taxon>Craniata</taxon>
        <taxon>Vertebrata</taxon>
        <taxon>Euteleostomi</taxon>
        <taxon>Mammalia</taxon>
        <taxon>Eutheria</taxon>
        <taxon>Laurasiatheria</taxon>
        <taxon>Chiroptera</taxon>
        <taxon>Yangochiroptera</taxon>
        <taxon>Vespertilionidae</taxon>
        <taxon>Pipistrellus</taxon>
    </lineage>
</organism>
<name>A0ABN9ZQX8_PIPNA</name>
<dbReference type="InterPro" id="IPR017452">
    <property type="entry name" value="GPCR_Rhodpsn_7TM"/>
</dbReference>
<dbReference type="PROSITE" id="PS50262">
    <property type="entry name" value="G_PROTEIN_RECEP_F1_2"/>
    <property type="match status" value="1"/>
</dbReference>
<evidence type="ECO:0000313" key="9">
    <source>
        <dbReference type="EMBL" id="CAK6439194.1"/>
    </source>
</evidence>
<dbReference type="EMBL" id="OY882875">
    <property type="protein sequence ID" value="CAK6439194.1"/>
    <property type="molecule type" value="Genomic_DNA"/>
</dbReference>
<evidence type="ECO:0000256" key="3">
    <source>
        <dbReference type="ARBA" id="ARBA00022989"/>
    </source>
</evidence>
<keyword evidence="3 7" id="KW-1133">Transmembrane helix</keyword>
<comment type="similarity">
    <text evidence="6">Belongs to the G-protein coupled receptor 1 family.</text>
</comment>
<evidence type="ECO:0000256" key="1">
    <source>
        <dbReference type="ARBA" id="ARBA00004370"/>
    </source>
</evidence>
<comment type="subcellular location">
    <subcellularLocation>
        <location evidence="1">Membrane</location>
    </subcellularLocation>
</comment>
<dbReference type="PROSITE" id="PS00237">
    <property type="entry name" value="G_PROTEIN_RECEP_F1_1"/>
    <property type="match status" value="1"/>
</dbReference>
<keyword evidence="4 6" id="KW-0297">G-protein coupled receptor</keyword>
<feature type="domain" description="G-protein coupled receptors family 1 profile" evidence="8">
    <location>
        <begin position="29"/>
        <end position="112"/>
    </location>
</feature>
<keyword evidence="6" id="KW-0807">Transducer</keyword>
<dbReference type="SUPFAM" id="SSF81321">
    <property type="entry name" value="Family A G protein-coupled receptor-like"/>
    <property type="match status" value="1"/>
</dbReference>
<evidence type="ECO:0000256" key="4">
    <source>
        <dbReference type="ARBA" id="ARBA00023040"/>
    </source>
</evidence>
<proteinExistence type="inferred from homology"/>
<dbReference type="PRINTS" id="PR00555">
    <property type="entry name" value="ADENOSINEA3R"/>
</dbReference>
<keyword evidence="2 6" id="KW-0812">Transmembrane</keyword>
<dbReference type="SUPFAM" id="SSF48726">
    <property type="entry name" value="Immunoglobulin"/>
    <property type="match status" value="1"/>
</dbReference>
<keyword evidence="6" id="KW-0675">Receptor</keyword>
<dbReference type="PANTHER" id="PTHR11860">
    <property type="entry name" value="POLYMERIC-IMMUNOGLOBULIN RECEPTOR"/>
    <property type="match status" value="1"/>
</dbReference>
<dbReference type="InterPro" id="IPR000276">
    <property type="entry name" value="GPCR_Rhodpsn"/>
</dbReference>
<dbReference type="InterPro" id="IPR050671">
    <property type="entry name" value="CD300_family_receptors"/>
</dbReference>
<evidence type="ECO:0000256" key="7">
    <source>
        <dbReference type="SAM" id="Phobius"/>
    </source>
</evidence>
<dbReference type="Proteomes" id="UP001314169">
    <property type="component" value="Chromosome 18"/>
</dbReference>
<dbReference type="PRINTS" id="PR00237">
    <property type="entry name" value="GPCRRHODOPSN"/>
</dbReference>
<feature type="transmembrane region" description="Helical" evidence="7">
    <location>
        <begin position="12"/>
        <end position="36"/>
    </location>
</feature>
<feature type="transmembrane region" description="Helical" evidence="7">
    <location>
        <begin position="48"/>
        <end position="72"/>
    </location>
</feature>
<reference evidence="9" key="1">
    <citation type="submission" date="2023-12" db="EMBL/GenBank/DDBJ databases">
        <authorList>
            <person name="Brown T."/>
        </authorList>
    </citation>
    <scope>NUCLEOTIDE SEQUENCE</scope>
</reference>
<dbReference type="PANTHER" id="PTHR11860:SF4">
    <property type="entry name" value="TRANSMEMBRANE DOMAIN-CONTAINING PROTEIN TMIGD3"/>
    <property type="match status" value="1"/>
</dbReference>
<gene>
    <name evidence="9" type="ORF">MPIPNATIZW_LOCUS7500</name>
</gene>
<dbReference type="Gene3D" id="1.20.1070.10">
    <property type="entry name" value="Rhodopsin 7-helix transmembrane proteins"/>
    <property type="match status" value="1"/>
</dbReference>
<dbReference type="InterPro" id="IPR036179">
    <property type="entry name" value="Ig-like_dom_sf"/>
</dbReference>
<dbReference type="InterPro" id="IPR000466">
    <property type="entry name" value="Adeno_A3_rcpt"/>
</dbReference>
<evidence type="ECO:0000256" key="2">
    <source>
        <dbReference type="ARBA" id="ARBA00022692"/>
    </source>
</evidence>
<accession>A0ABN9ZQX8</accession>
<keyword evidence="5 7" id="KW-0472">Membrane</keyword>
<dbReference type="Pfam" id="PF00001">
    <property type="entry name" value="7tm_1"/>
    <property type="match status" value="1"/>
</dbReference>
<evidence type="ECO:0000256" key="5">
    <source>
        <dbReference type="ARBA" id="ARBA00023136"/>
    </source>
</evidence>
<feature type="transmembrane region" description="Helical" evidence="7">
    <location>
        <begin position="78"/>
        <end position="104"/>
    </location>
</feature>
<evidence type="ECO:0000256" key="6">
    <source>
        <dbReference type="RuleBase" id="RU000688"/>
    </source>
</evidence>
<feature type="transmembrane region" description="Helical" evidence="7">
    <location>
        <begin position="288"/>
        <end position="312"/>
    </location>
</feature>
<evidence type="ECO:0000313" key="10">
    <source>
        <dbReference type="Proteomes" id="UP001314169"/>
    </source>
</evidence>
<protein>
    <recommendedName>
        <fullName evidence="8">G-protein coupled receptors family 1 profile domain-containing protein</fullName>
    </recommendedName>
</protein>